<dbReference type="RefSeq" id="WP_260725434.1">
    <property type="nucleotide sequence ID" value="NZ_BAAABS010000031.1"/>
</dbReference>
<sequence length="77" mass="8426">MNTPRLPCPLAERCESCDDTTDLDVYEAETLVGVTCLTLCRICAEDECTPPLDLPSAVHRALIHREHLATTPNGDTT</sequence>
<evidence type="ECO:0000313" key="2">
    <source>
        <dbReference type="EMBL" id="UWZ36110.1"/>
    </source>
</evidence>
<dbReference type="EMBL" id="CP073721">
    <property type="protein sequence ID" value="UWZ36110.1"/>
    <property type="molecule type" value="Genomic_DNA"/>
</dbReference>
<keyword evidence="4" id="KW-1185">Reference proteome</keyword>
<gene>
    <name evidence="1" type="ORF">Drose_34385</name>
    <name evidence="2" type="ORF">Drose_34435</name>
    <name evidence="3" type="ORF">Drose_34485</name>
</gene>
<proteinExistence type="predicted"/>
<dbReference type="EMBL" id="CP073721">
    <property type="protein sequence ID" value="UWZ36100.1"/>
    <property type="molecule type" value="Genomic_DNA"/>
</dbReference>
<reference evidence="3" key="1">
    <citation type="submission" date="2021-04" db="EMBL/GenBank/DDBJ databases">
        <title>Biosynthetic gene clusters of Dactylosporangioum roseum.</title>
        <authorList>
            <person name="Hartkoorn R.C."/>
            <person name="Beaudoing E."/>
            <person name="Hot D."/>
            <person name="Moureu S."/>
        </authorList>
    </citation>
    <scope>NUCLEOTIDE SEQUENCE</scope>
    <source>
        <strain evidence="3">NRRL B-16295</strain>
    </source>
</reference>
<dbReference type="Proteomes" id="UP001058271">
    <property type="component" value="Chromosome"/>
</dbReference>
<organism evidence="3 4">
    <name type="scientific">Dactylosporangium roseum</name>
    <dbReference type="NCBI Taxonomy" id="47989"/>
    <lineage>
        <taxon>Bacteria</taxon>
        <taxon>Bacillati</taxon>
        <taxon>Actinomycetota</taxon>
        <taxon>Actinomycetes</taxon>
        <taxon>Micromonosporales</taxon>
        <taxon>Micromonosporaceae</taxon>
        <taxon>Dactylosporangium</taxon>
    </lineage>
</organism>
<evidence type="ECO:0000313" key="3">
    <source>
        <dbReference type="EMBL" id="UWZ36118.1"/>
    </source>
</evidence>
<evidence type="ECO:0000313" key="4">
    <source>
        <dbReference type="Proteomes" id="UP001058271"/>
    </source>
</evidence>
<evidence type="ECO:0000313" key="1">
    <source>
        <dbReference type="EMBL" id="UWZ36100.1"/>
    </source>
</evidence>
<name>A0ABY5Z4Z5_9ACTN</name>
<accession>A0ABY5Z4Z5</accession>
<dbReference type="EMBL" id="CP073721">
    <property type="protein sequence ID" value="UWZ36118.1"/>
    <property type="molecule type" value="Genomic_DNA"/>
</dbReference>
<protein>
    <submittedName>
        <fullName evidence="3">Uncharacterized protein</fullName>
    </submittedName>
</protein>